<name>A0A8F5ML98_9VIRU</name>
<accession>A0A8F5ML98</accession>
<reference evidence="1" key="1">
    <citation type="submission" date="2021-04" db="EMBL/GenBank/DDBJ databases">
        <title>Genomes of microviruses identified in yellow-bellied marmot fecal samples.</title>
        <authorList>
            <person name="Varsani A."/>
            <person name="Kraberger S."/>
            <person name="Chatterjee A."/>
            <person name="Richet C."/>
            <person name="Fontenele R.S."/>
            <person name="Schmidlin K."/>
            <person name="Blumstein D.T."/>
        </authorList>
    </citation>
    <scope>NUCLEOTIDE SEQUENCE</scope>
    <source>
        <strain evidence="1">Mar62</strain>
    </source>
</reference>
<organism evidence="1">
    <name type="scientific">Microvirus mar62</name>
    <dbReference type="NCBI Taxonomy" id="2851199"/>
    <lineage>
        <taxon>Viruses</taxon>
        <taxon>Monodnaviria</taxon>
        <taxon>Sangervirae</taxon>
        <taxon>Phixviricota</taxon>
        <taxon>Malgrandaviricetes</taxon>
        <taxon>Petitvirales</taxon>
        <taxon>Microviridae</taxon>
    </lineage>
</organism>
<evidence type="ECO:0000313" key="1">
    <source>
        <dbReference type="EMBL" id="QXN75304.1"/>
    </source>
</evidence>
<protein>
    <submittedName>
        <fullName evidence="1">Uncharacterized protein</fullName>
    </submittedName>
</protein>
<sequence length="58" mass="6781">MKHQLPIRYNLLRATFLHGAKFIRRSFRKASVCEVSYVCDVLCKVNGWSLIDISIINR</sequence>
<proteinExistence type="predicted"/>
<dbReference type="EMBL" id="MZ089808">
    <property type="protein sequence ID" value="QXN75304.1"/>
    <property type="molecule type" value="Genomic_DNA"/>
</dbReference>